<protein>
    <submittedName>
        <fullName evidence="2">Uncharacterized protein</fullName>
    </submittedName>
</protein>
<evidence type="ECO:0000313" key="2">
    <source>
        <dbReference type="EMBL" id="GMU11507.1"/>
    </source>
</evidence>
<name>A0ABQ6R5I9_9BACT</name>
<proteinExistence type="predicted"/>
<feature type="region of interest" description="Disordered" evidence="1">
    <location>
        <begin position="112"/>
        <end position="164"/>
    </location>
</feature>
<feature type="compositionally biased region" description="Low complexity" evidence="1">
    <location>
        <begin position="153"/>
        <end position="164"/>
    </location>
</feature>
<accession>A0ABQ6R5I9</accession>
<evidence type="ECO:0000256" key="1">
    <source>
        <dbReference type="SAM" id="MobiDB-lite"/>
    </source>
</evidence>
<sequence length="192" mass="19976">MSWYGGSQMTPTLSARAWNAPWISDRLCSRFPCVSITPLGVPVLPDVYWRKASVSAVTAGARHAEASSGDRASVASHFTSRSSGACSNRNSAIDSTNDVVNTTVARASWMMARSRGSVRSSREGSGGYAGTATAPADRHPKNPATYSRPGGYSSTTRSPARACSATATAIALARDASPAYVSAPSSPSSRKV</sequence>
<gene>
    <name evidence="2" type="ORF">ASNO1_77610</name>
</gene>
<comment type="caution">
    <text evidence="2">The sequence shown here is derived from an EMBL/GenBank/DDBJ whole genome shotgun (WGS) entry which is preliminary data.</text>
</comment>
<keyword evidence="3" id="KW-1185">Reference proteome</keyword>
<evidence type="ECO:0000313" key="3">
    <source>
        <dbReference type="Proteomes" id="UP001342631"/>
    </source>
</evidence>
<dbReference type="EMBL" id="BTTX01000014">
    <property type="protein sequence ID" value="GMU11507.1"/>
    <property type="molecule type" value="Genomic_DNA"/>
</dbReference>
<dbReference type="Proteomes" id="UP001342631">
    <property type="component" value="Unassembled WGS sequence"/>
</dbReference>
<organism evidence="2 3">
    <name type="scientific">Corallococcus caeni</name>
    <dbReference type="NCBI Taxonomy" id="3082388"/>
    <lineage>
        <taxon>Bacteria</taxon>
        <taxon>Pseudomonadati</taxon>
        <taxon>Myxococcota</taxon>
        <taxon>Myxococcia</taxon>
        <taxon>Myxococcales</taxon>
        <taxon>Cystobacterineae</taxon>
        <taxon>Myxococcaceae</taxon>
        <taxon>Corallococcus</taxon>
    </lineage>
</organism>
<reference evidence="2 3" key="1">
    <citation type="journal article" date="2024" name="Arch. Microbiol.">
        <title>Corallococcus caeni sp. nov., a novel myxobacterium isolated from activated sludge.</title>
        <authorList>
            <person name="Tomita S."/>
            <person name="Nakai R."/>
            <person name="Kuroda K."/>
            <person name="Kurashita H."/>
            <person name="Hatamoto M."/>
            <person name="Yamaguchi T."/>
            <person name="Narihiro T."/>
        </authorList>
    </citation>
    <scope>NUCLEOTIDE SEQUENCE [LARGE SCALE GENOMIC DNA]</scope>
    <source>
        <strain evidence="2 3">NO1</strain>
    </source>
</reference>